<organism evidence="2 3">
    <name type="scientific">Phormidium pseudopriestleyi FRX01</name>
    <dbReference type="NCBI Taxonomy" id="1759528"/>
    <lineage>
        <taxon>Bacteria</taxon>
        <taxon>Bacillati</taxon>
        <taxon>Cyanobacteriota</taxon>
        <taxon>Cyanophyceae</taxon>
        <taxon>Oscillatoriophycideae</taxon>
        <taxon>Oscillatoriales</taxon>
        <taxon>Oscillatoriaceae</taxon>
        <taxon>Phormidium</taxon>
    </lineage>
</organism>
<dbReference type="InterPro" id="IPR058651">
    <property type="entry name" value="HTH_VMAP-M9"/>
</dbReference>
<dbReference type="InterPro" id="IPR027417">
    <property type="entry name" value="P-loop_NTPase"/>
</dbReference>
<dbReference type="EMBL" id="JAFLQW010000058">
    <property type="protein sequence ID" value="MBO0347986.1"/>
    <property type="molecule type" value="Genomic_DNA"/>
</dbReference>
<gene>
    <name evidence="2" type="ORF">J0895_02470</name>
</gene>
<keyword evidence="3" id="KW-1185">Reference proteome</keyword>
<dbReference type="SUPFAM" id="SSF52540">
    <property type="entry name" value="P-loop containing nucleoside triphosphate hydrolases"/>
    <property type="match status" value="1"/>
</dbReference>
<evidence type="ECO:0000259" key="1">
    <source>
        <dbReference type="Pfam" id="PF26355"/>
    </source>
</evidence>
<evidence type="ECO:0000313" key="3">
    <source>
        <dbReference type="Proteomes" id="UP000664844"/>
    </source>
</evidence>
<evidence type="ECO:0000313" key="2">
    <source>
        <dbReference type="EMBL" id="MBO0347986.1"/>
    </source>
</evidence>
<dbReference type="Pfam" id="PF26355">
    <property type="entry name" value="HTH_VMAP-M9"/>
    <property type="match status" value="1"/>
</dbReference>
<dbReference type="RefSeq" id="WP_207086558.1">
    <property type="nucleotide sequence ID" value="NZ_JAFLQW010000058.1"/>
</dbReference>
<accession>A0ABS3FLK7</accession>
<feature type="domain" description="vWA-MoxR associated protein N-terminal HTH" evidence="1">
    <location>
        <begin position="7"/>
        <end position="90"/>
    </location>
</feature>
<reference evidence="2 3" key="1">
    <citation type="submission" date="2021-03" db="EMBL/GenBank/DDBJ databases">
        <title>Metabolic Capacity of the Antarctic Cyanobacterium Phormidium pseudopriestleyi that Sustains Oxygenic Photosynthesis in the Presence of Hydrogen Sulfide.</title>
        <authorList>
            <person name="Lumian J.E."/>
            <person name="Jungblut A.D."/>
            <person name="Dillon M.L."/>
            <person name="Hawes I."/>
            <person name="Doran P.T."/>
            <person name="Mackey T.J."/>
            <person name="Dick G.J."/>
            <person name="Grettenberger C.L."/>
            <person name="Sumner D.Y."/>
        </authorList>
    </citation>
    <scope>NUCLEOTIDE SEQUENCE [LARGE SCALE GENOMIC DNA]</scope>
    <source>
        <strain evidence="2 3">FRX01</strain>
    </source>
</reference>
<sequence>MQETPINFEEAFKIADRVIFAKTGKHITDIEMMIFRGAWQDKTYEEIAENTEYAANYLHRMVGKDFWQRLSDSLGEKVSKKNFKTALERHWKATLNNSQTGGESLLKTEGWVTPETLQEPILDGSEGSVPLDSRFYVHRPPIEARCQVAIAQPGALIRIKAPQQMGKTSLLDRILEVARTANYHTVTLSFDLADSTVFADLRTFLQWFCASVGQLSGLPNQLSTYWDDIFGCNNNCTVYFEEYILSQLPTPLVLALDKVDVVFEHPEIATDFCRLLRAWYDIARRSDRRGDIWKQLRLIVVHSTEVYSALDINHSPLANVGAVFPLPEFTALQVQDLAQRYELNWDPEGEVRHLMSAIGGHPYLLRKSLDFLCRQPMTLEQFSQIAATEAGPFSDHLRQHLWNLQHHPELAAAFRDVVMANKPVKIPSERAFKLYSMGLVQLQDNNVTPRFELYRQYFSVRLAVN</sequence>
<dbReference type="Pfam" id="PF14516">
    <property type="entry name" value="AAA_35"/>
    <property type="match status" value="1"/>
</dbReference>
<dbReference type="Proteomes" id="UP000664844">
    <property type="component" value="Unassembled WGS sequence"/>
</dbReference>
<protein>
    <submittedName>
        <fullName evidence="2">AAA-like domain-containing protein</fullName>
    </submittedName>
</protein>
<name>A0ABS3FLK7_9CYAN</name>
<proteinExistence type="predicted"/>
<comment type="caution">
    <text evidence="2">The sequence shown here is derived from an EMBL/GenBank/DDBJ whole genome shotgun (WGS) entry which is preliminary data.</text>
</comment>